<dbReference type="KEGG" id="aiq:Azoinq_01535"/>
<proteinExistence type="predicted"/>
<evidence type="ECO:0000313" key="2">
    <source>
        <dbReference type="EMBL" id="QWT49325.1"/>
    </source>
</evidence>
<evidence type="ECO:0000313" key="3">
    <source>
        <dbReference type="Proteomes" id="UP000683428"/>
    </source>
</evidence>
<keyword evidence="3" id="KW-1185">Reference proteome</keyword>
<feature type="chain" id="PRO_5037271416" evidence="1">
    <location>
        <begin position="35"/>
        <end position="173"/>
    </location>
</feature>
<dbReference type="RefSeq" id="WP_216127471.1">
    <property type="nucleotide sequence ID" value="NZ_CP064782.1"/>
</dbReference>
<feature type="signal peptide" evidence="1">
    <location>
        <begin position="1"/>
        <end position="34"/>
    </location>
</feature>
<sequence length="173" mass="18730">MISPIPLFRPRALPRLPALALAAALLGAALPAAAEDIGRSRGQTLYLPIYSHLWHGNRDKAGNPEMSLLSALVSIRNTDPRTPIRVTSARYYDTAGRLIQEYLAAPRVIPPLGTLELFVERKETAGGSGANFLIRWQSEGNGTANAPLVEAVHVDMYGTRAISFTTNARAIQD</sequence>
<name>A0A975SNZ4_9RHOO</name>
<protein>
    <submittedName>
        <fullName evidence="2">DUF3124 domain-containing protein</fullName>
    </submittedName>
</protein>
<dbReference type="InterPro" id="IPR021471">
    <property type="entry name" value="DUF3124"/>
</dbReference>
<dbReference type="Pfam" id="PF11322">
    <property type="entry name" value="DUF3124"/>
    <property type="match status" value="1"/>
</dbReference>
<organism evidence="2 3">
    <name type="scientific">Azospira inquinata</name>
    <dbReference type="NCBI Taxonomy" id="2785627"/>
    <lineage>
        <taxon>Bacteria</taxon>
        <taxon>Pseudomonadati</taxon>
        <taxon>Pseudomonadota</taxon>
        <taxon>Betaproteobacteria</taxon>
        <taxon>Rhodocyclales</taxon>
        <taxon>Rhodocyclaceae</taxon>
        <taxon>Azospira</taxon>
    </lineage>
</organism>
<reference evidence="2" key="1">
    <citation type="submission" date="2020-11" db="EMBL/GenBank/DDBJ databases">
        <title>Azospira inquinata sp. nov.</title>
        <authorList>
            <person name="Moe W.M."/>
            <person name="Mikes M.C."/>
        </authorList>
    </citation>
    <scope>NUCLEOTIDE SEQUENCE</scope>
    <source>
        <strain evidence="2">Azo-3</strain>
    </source>
</reference>
<evidence type="ECO:0000256" key="1">
    <source>
        <dbReference type="SAM" id="SignalP"/>
    </source>
</evidence>
<dbReference type="Proteomes" id="UP000683428">
    <property type="component" value="Chromosome"/>
</dbReference>
<gene>
    <name evidence="2" type="ORF">Azoinq_01535</name>
</gene>
<dbReference type="EMBL" id="CP064782">
    <property type="protein sequence ID" value="QWT49325.1"/>
    <property type="molecule type" value="Genomic_DNA"/>
</dbReference>
<dbReference type="AlphaFoldDB" id="A0A975SNZ4"/>
<accession>A0A975SNZ4</accession>
<keyword evidence="1" id="KW-0732">Signal</keyword>